<feature type="compositionally biased region" description="Basic and acidic residues" evidence="4">
    <location>
        <begin position="194"/>
        <end position="206"/>
    </location>
</feature>
<keyword evidence="2" id="KW-0677">Repeat</keyword>
<proteinExistence type="predicted"/>
<keyword evidence="6" id="KW-1185">Reference proteome</keyword>
<dbReference type="SMART" id="SM00320">
    <property type="entry name" value="WD40"/>
    <property type="match status" value="7"/>
</dbReference>
<gene>
    <name evidence="5" type="ORF">NX720_02775</name>
</gene>
<dbReference type="InterPro" id="IPR019775">
    <property type="entry name" value="WD40_repeat_CS"/>
</dbReference>
<dbReference type="Gene3D" id="2.130.10.10">
    <property type="entry name" value="YVTN repeat-like/Quinoprotein amine dehydrogenase"/>
    <property type="match status" value="3"/>
</dbReference>
<dbReference type="PROSITE" id="PS00678">
    <property type="entry name" value="WD_REPEATS_1"/>
    <property type="match status" value="3"/>
</dbReference>
<sequence>MKTIKLIVINQLLLLFAVAFFLPMTGYGSAFSILPEWMWRDSPSNKAAVKISQIVLANDAPSLHFSYEINKTSSDFVQPEKNQVYTRWDGCKNDSLRICFRRAAKVFEGGYSYPPTISGSTELDVEMGEVTPDEGGWQSVAIVRLTGKGSGWLAIAGDDGWRIAPDCSGIDSDDSSVLNRSEKPSVDLIVPTERVLEKGNNAEDHGSPYSRRSLPDISDITKQNNLPGDRDDLLTGSSGGGSFDDLDDSFKRRPGGSGRRPLFFFEVTSRMHGMAVSIPGTAGQPGEVKKLVLRPQIILVIWRGWERQEIPVTSQMWGSIKRAGLDRDPGLFLALAESDPDKLKETLENYSKKHSPLADVLSYHREDLNLNPKAGNARLLSVSVFPGSCPSGVGCSGGEKEANGAMNDLPRNNPDGYAHNNHGQPVKSFGNNGGGGDGSGNPEINSCTFCGNAQVNSNGLCTNCLMAKQEAAKEKPSSHLSLPTAREDKGNNLLTALINGITWFFGRATNPSANQAEEKTAKGISVGLQKGGLSLVNLPIEILFEIAKGLSWRDINSWSLTAKSFFAVFYTFNIKEKLTKISCHYYGYAEEAYREIIKNMNLPAVPNSEIDDPLLRLAYQRYKSNKYLTSLGNSTEQQCVATLEGHNDWIHSVTPLADGRLASASRDRTVKVWDLSKPDGKQCVATLSGQHTKAVTSVTQLADGRLASVSGGKTVKVWDLSKPHGKRCVKRLKGHTDKVSSVTPLADGRLASVSADCTVRVWDLSKLHRRQCVATLEGHVFWVSSVTQLADGRLVSGTDGGTIRVWDLSKPHGKQCVAKPAAHGFGLLSVTPLADGRLACAYQDKTVKVLDLSKPDGEQCVETLYGHTNLVASVTSLADGRLASASVDKTIKVWDLSKPDGEQCVATLKGHTEVVFSVTQLADGRLASASVDKTIKVWALSKDSETTKTYWLMEKIYWLTNKIYCSIM</sequence>
<reference evidence="5" key="1">
    <citation type="submission" date="2022-10" db="EMBL/GenBank/DDBJ databases">
        <title>Completed Genome Sequence of two octocoral isolated bacterium, Endozoicomonas euniceicola EF212T and Endozoicomonas gorgoniicola PS125T.</title>
        <authorList>
            <person name="Chiou Y.-J."/>
            <person name="Chen Y.-H."/>
        </authorList>
    </citation>
    <scope>NUCLEOTIDE SEQUENCE</scope>
    <source>
        <strain evidence="5">EF212</strain>
    </source>
</reference>
<feature type="repeat" description="WD" evidence="3">
    <location>
        <begin position="732"/>
        <end position="765"/>
    </location>
</feature>
<feature type="region of interest" description="Disordered" evidence="4">
    <location>
        <begin position="194"/>
        <end position="254"/>
    </location>
</feature>
<evidence type="ECO:0000256" key="2">
    <source>
        <dbReference type="ARBA" id="ARBA00022737"/>
    </source>
</evidence>
<name>A0ABY6GVT8_9GAMM</name>
<keyword evidence="1 3" id="KW-0853">WD repeat</keyword>
<dbReference type="Pfam" id="PF00400">
    <property type="entry name" value="WD40"/>
    <property type="match status" value="6"/>
</dbReference>
<protein>
    <submittedName>
        <fullName evidence="5">WD40 repeat domain-containing protein</fullName>
    </submittedName>
</protein>
<dbReference type="SUPFAM" id="SSF50978">
    <property type="entry name" value="WD40 repeat-like"/>
    <property type="match status" value="1"/>
</dbReference>
<evidence type="ECO:0000313" key="6">
    <source>
        <dbReference type="Proteomes" id="UP001163255"/>
    </source>
</evidence>
<evidence type="ECO:0000256" key="1">
    <source>
        <dbReference type="ARBA" id="ARBA00022574"/>
    </source>
</evidence>
<evidence type="ECO:0000313" key="5">
    <source>
        <dbReference type="EMBL" id="UYM16868.1"/>
    </source>
</evidence>
<evidence type="ECO:0000256" key="3">
    <source>
        <dbReference type="PROSITE-ProRule" id="PRU00221"/>
    </source>
</evidence>
<organism evidence="5 6">
    <name type="scientific">Endozoicomonas euniceicola</name>
    <dbReference type="NCBI Taxonomy" id="1234143"/>
    <lineage>
        <taxon>Bacteria</taxon>
        <taxon>Pseudomonadati</taxon>
        <taxon>Pseudomonadota</taxon>
        <taxon>Gammaproteobacteria</taxon>
        <taxon>Oceanospirillales</taxon>
        <taxon>Endozoicomonadaceae</taxon>
        <taxon>Endozoicomonas</taxon>
    </lineage>
</organism>
<dbReference type="PROSITE" id="PS50294">
    <property type="entry name" value="WD_REPEATS_REGION"/>
    <property type="match status" value="3"/>
</dbReference>
<dbReference type="PANTHER" id="PTHR19848:SF8">
    <property type="entry name" value="F-BOX AND WD REPEAT DOMAIN CONTAINING 7"/>
    <property type="match status" value="1"/>
</dbReference>
<dbReference type="CDD" id="cd00200">
    <property type="entry name" value="WD40"/>
    <property type="match status" value="1"/>
</dbReference>
<dbReference type="PANTHER" id="PTHR19848">
    <property type="entry name" value="WD40 REPEAT PROTEIN"/>
    <property type="match status" value="1"/>
</dbReference>
<dbReference type="EMBL" id="CP103300">
    <property type="protein sequence ID" value="UYM16868.1"/>
    <property type="molecule type" value="Genomic_DNA"/>
</dbReference>
<feature type="repeat" description="WD" evidence="3">
    <location>
        <begin position="864"/>
        <end position="897"/>
    </location>
</feature>
<accession>A0ABY6GVT8</accession>
<dbReference type="InterPro" id="IPR015943">
    <property type="entry name" value="WD40/YVTN_repeat-like_dom_sf"/>
</dbReference>
<dbReference type="InterPro" id="IPR020472">
    <property type="entry name" value="WD40_PAC1"/>
</dbReference>
<feature type="region of interest" description="Disordered" evidence="4">
    <location>
        <begin position="400"/>
        <end position="437"/>
    </location>
</feature>
<dbReference type="RefSeq" id="WP_262599242.1">
    <property type="nucleotide sequence ID" value="NZ_CP103300.1"/>
</dbReference>
<dbReference type="PRINTS" id="PR00320">
    <property type="entry name" value="GPROTEINBRPT"/>
</dbReference>
<dbReference type="Proteomes" id="UP001163255">
    <property type="component" value="Chromosome"/>
</dbReference>
<dbReference type="PROSITE" id="PS50082">
    <property type="entry name" value="WD_REPEATS_2"/>
    <property type="match status" value="5"/>
</dbReference>
<feature type="repeat" description="WD" evidence="3">
    <location>
        <begin position="643"/>
        <end position="676"/>
    </location>
</feature>
<dbReference type="InterPro" id="IPR001680">
    <property type="entry name" value="WD40_rpt"/>
</dbReference>
<feature type="repeat" description="WD" evidence="3">
    <location>
        <begin position="908"/>
        <end position="948"/>
    </location>
</feature>
<dbReference type="InterPro" id="IPR036322">
    <property type="entry name" value="WD40_repeat_dom_sf"/>
</dbReference>
<feature type="repeat" description="WD" evidence="3">
    <location>
        <begin position="776"/>
        <end position="809"/>
    </location>
</feature>
<evidence type="ECO:0000256" key="4">
    <source>
        <dbReference type="SAM" id="MobiDB-lite"/>
    </source>
</evidence>